<dbReference type="EMBL" id="VOOR01000074">
    <property type="protein sequence ID" value="TXB60598.1"/>
    <property type="molecule type" value="Genomic_DNA"/>
</dbReference>
<dbReference type="InterPro" id="IPR027589">
    <property type="entry name" value="Choice_anch_B"/>
</dbReference>
<name>A0A5C6RGN6_9BACT</name>
<organism evidence="3 4">
    <name type="scientific">Phaeodactylibacter luteus</name>
    <dbReference type="NCBI Taxonomy" id="1564516"/>
    <lineage>
        <taxon>Bacteria</taxon>
        <taxon>Pseudomonadati</taxon>
        <taxon>Bacteroidota</taxon>
        <taxon>Saprospiria</taxon>
        <taxon>Saprospirales</taxon>
        <taxon>Haliscomenobacteraceae</taxon>
        <taxon>Phaeodactylibacter</taxon>
    </lineage>
</organism>
<keyword evidence="4" id="KW-1185">Reference proteome</keyword>
<dbReference type="PANTHER" id="PTHR38787:SF3">
    <property type="entry name" value="REGULATORY P DOMAIN-CONTAINING PROTEIN"/>
    <property type="match status" value="1"/>
</dbReference>
<evidence type="ECO:0000256" key="2">
    <source>
        <dbReference type="SAM" id="SignalP"/>
    </source>
</evidence>
<gene>
    <name evidence="3" type="ORF">FRY97_20340</name>
</gene>
<evidence type="ECO:0000313" key="3">
    <source>
        <dbReference type="EMBL" id="TXB60598.1"/>
    </source>
</evidence>
<dbReference type="SUPFAM" id="SSF51004">
    <property type="entry name" value="C-terminal (heme d1) domain of cytochrome cd1-nitrite reductase"/>
    <property type="match status" value="1"/>
</dbReference>
<evidence type="ECO:0000313" key="4">
    <source>
        <dbReference type="Proteomes" id="UP000321580"/>
    </source>
</evidence>
<dbReference type="OrthoDB" id="291295at2"/>
<dbReference type="NCBIfam" id="TIGR04312">
    <property type="entry name" value="choice_anch_B"/>
    <property type="match status" value="1"/>
</dbReference>
<keyword evidence="2" id="KW-0732">Signal</keyword>
<dbReference type="InterPro" id="IPR011048">
    <property type="entry name" value="Haem_d1_sf"/>
</dbReference>
<feature type="region of interest" description="Disordered" evidence="1">
    <location>
        <begin position="636"/>
        <end position="679"/>
    </location>
</feature>
<dbReference type="Proteomes" id="UP000321580">
    <property type="component" value="Unassembled WGS sequence"/>
</dbReference>
<feature type="chain" id="PRO_5022690749" evidence="2">
    <location>
        <begin position="20"/>
        <end position="751"/>
    </location>
</feature>
<dbReference type="RefSeq" id="WP_147169464.1">
    <property type="nucleotide sequence ID" value="NZ_VOOR01000074.1"/>
</dbReference>
<evidence type="ECO:0000256" key="1">
    <source>
        <dbReference type="SAM" id="MobiDB-lite"/>
    </source>
</evidence>
<protein>
    <submittedName>
        <fullName evidence="3">Choice-of-anchor B family protein</fullName>
    </submittedName>
</protein>
<proteinExistence type="predicted"/>
<dbReference type="PANTHER" id="PTHR38787">
    <property type="entry name" value="REGULATORY P DOMAIN-CONTAINING PROTEIN"/>
    <property type="match status" value="1"/>
</dbReference>
<dbReference type="GO" id="GO:0005576">
    <property type="term" value="C:extracellular region"/>
    <property type="evidence" value="ECO:0007669"/>
    <property type="project" value="TreeGrafter"/>
</dbReference>
<accession>A0A5C6RGN6</accession>
<dbReference type="AlphaFoldDB" id="A0A5C6RGN6"/>
<sequence>MRRLTLALFSLLLLVPLYSQDSLNISQAGRWHDPSLPSTSGIRYNDVWGYTDTGGREYGIAGSARYTLFFELDSPEGLREAARFDEGFSSIWRDYKTYGHYAYGTADQGNGGLVVYDLSGLPGSVTKVYQSNAVFSRAHNLFVDEAQGRLYVAGSNTRPNGVIIFDLNADPASPTLLADPVLPEGGYIHDIFVRNHIAYCSHGFLGLAVYDLSQPASPIPLGTMTNYPEQGYNHSSWLTEDSQLLIFADETFGRSLKAVDVSNLQDMEVTSLFKSELLAPAHTNSIAHNPFIRGRYAVVSYYHDGVQVFDLSDPEHIQQVAWYDTYPEHANYQGFRGCWGVYPFLPSGRILATDISNGFFVLQPQGWSFDEPAPSAELSMSGEIQLCPGDSVLLSATFSGEGWLWERDGQVFSASPYPIWASQAGAYRLANYSAGGAAIYSGTVSVAIDTAPVEELPQPWQQAIIGNAPSTQAAFFPCSSGEDFFLSTKALNPGSGAQDHLGAALQPICGNFTITAQVVGAENGQAGLVVRESTASGSKFAGMFTSGGATYRREARLTTGGAKISALHLGSPNGWMRLQRQGQLVRMYRSFDGAQFQLLTQIALPLDECAEVGLAVFAQRPGKTASAEFHSVSIETNGQQLSAPEPEKGRQSPPEGIQGTPSLSLGSPNGLDEKAGAPAIAPNPSRGAFALYFQQPLSSPAIVELLSPNGKSLHRAQIAAGAEVWHYQGPPLPSGLYLLNVGQHTLRAVVE</sequence>
<feature type="signal peptide" evidence="2">
    <location>
        <begin position="1"/>
        <end position="19"/>
    </location>
</feature>
<reference evidence="3 4" key="1">
    <citation type="submission" date="2019-08" db="EMBL/GenBank/DDBJ databases">
        <title>Genome of Phaeodactylibacter luteus.</title>
        <authorList>
            <person name="Bowman J.P."/>
        </authorList>
    </citation>
    <scope>NUCLEOTIDE SEQUENCE [LARGE SCALE GENOMIC DNA]</scope>
    <source>
        <strain evidence="3 4">KCTC 42180</strain>
    </source>
</reference>
<dbReference type="Gene3D" id="2.60.120.200">
    <property type="match status" value="1"/>
</dbReference>
<comment type="caution">
    <text evidence="3">The sequence shown here is derived from an EMBL/GenBank/DDBJ whole genome shotgun (WGS) entry which is preliminary data.</text>
</comment>